<evidence type="ECO:0008006" key="3">
    <source>
        <dbReference type="Google" id="ProtNLM"/>
    </source>
</evidence>
<organism evidence="1 2">
    <name type="scientific">Cajanus cajan</name>
    <name type="common">Pigeon pea</name>
    <name type="synonym">Cajanus indicus</name>
    <dbReference type="NCBI Taxonomy" id="3821"/>
    <lineage>
        <taxon>Eukaryota</taxon>
        <taxon>Viridiplantae</taxon>
        <taxon>Streptophyta</taxon>
        <taxon>Embryophyta</taxon>
        <taxon>Tracheophyta</taxon>
        <taxon>Spermatophyta</taxon>
        <taxon>Magnoliopsida</taxon>
        <taxon>eudicotyledons</taxon>
        <taxon>Gunneridae</taxon>
        <taxon>Pentapetalae</taxon>
        <taxon>rosids</taxon>
        <taxon>fabids</taxon>
        <taxon>Fabales</taxon>
        <taxon>Fabaceae</taxon>
        <taxon>Papilionoideae</taxon>
        <taxon>50 kb inversion clade</taxon>
        <taxon>NPAAA clade</taxon>
        <taxon>indigoferoid/millettioid clade</taxon>
        <taxon>Phaseoleae</taxon>
        <taxon>Cajanus</taxon>
    </lineage>
</organism>
<dbReference type="AlphaFoldDB" id="A0A151UBY5"/>
<evidence type="ECO:0000313" key="2">
    <source>
        <dbReference type="Proteomes" id="UP000075243"/>
    </source>
</evidence>
<protein>
    <recommendedName>
        <fullName evidence="3">Retrovirus-related Pol polyprotein from transposon TNT 1-94</fullName>
    </recommendedName>
</protein>
<sequence length="66" mass="7663">MKTCAHFKKYLSECFHMKHLGPLKYSLCLELACGSSDLLMCPRKYVLDIFQECVMLGCKPNTFHME</sequence>
<evidence type="ECO:0000313" key="1">
    <source>
        <dbReference type="EMBL" id="KYP76794.1"/>
    </source>
</evidence>
<proteinExistence type="predicted"/>
<dbReference type="EMBL" id="CM003603">
    <property type="protein sequence ID" value="KYP76794.1"/>
    <property type="molecule type" value="Genomic_DNA"/>
</dbReference>
<keyword evidence="2" id="KW-1185">Reference proteome</keyword>
<reference evidence="1 2" key="1">
    <citation type="journal article" date="2012" name="Nat. Biotechnol.">
        <title>Draft genome sequence of pigeonpea (Cajanus cajan), an orphan legume crop of resource-poor farmers.</title>
        <authorList>
            <person name="Varshney R.K."/>
            <person name="Chen W."/>
            <person name="Li Y."/>
            <person name="Bharti A.K."/>
            <person name="Saxena R.K."/>
            <person name="Schlueter J.A."/>
            <person name="Donoghue M.T."/>
            <person name="Azam S."/>
            <person name="Fan G."/>
            <person name="Whaley A.M."/>
            <person name="Farmer A.D."/>
            <person name="Sheridan J."/>
            <person name="Iwata A."/>
            <person name="Tuteja R."/>
            <person name="Penmetsa R.V."/>
            <person name="Wu W."/>
            <person name="Upadhyaya H.D."/>
            <person name="Yang S.P."/>
            <person name="Shah T."/>
            <person name="Saxena K.B."/>
            <person name="Michael T."/>
            <person name="McCombie W.R."/>
            <person name="Yang B."/>
            <person name="Zhang G."/>
            <person name="Yang H."/>
            <person name="Wang J."/>
            <person name="Spillane C."/>
            <person name="Cook D.R."/>
            <person name="May G.D."/>
            <person name="Xu X."/>
            <person name="Jackson S.A."/>
        </authorList>
    </citation>
    <scope>NUCLEOTIDE SEQUENCE [LARGE SCALE GENOMIC DNA]</scope>
    <source>
        <strain evidence="2">cv. Asha</strain>
    </source>
</reference>
<name>A0A151UBY5_CAJCA</name>
<dbReference type="Gramene" id="C.cajan_20442.t">
    <property type="protein sequence ID" value="C.cajan_20442.t.cds1"/>
    <property type="gene ID" value="C.cajan_20442"/>
</dbReference>
<gene>
    <name evidence="1" type="ORF">KK1_021051</name>
</gene>
<dbReference type="Proteomes" id="UP000075243">
    <property type="component" value="Chromosome 1"/>
</dbReference>
<accession>A0A151UBY5</accession>